<keyword evidence="1" id="KW-0732">Signal</keyword>
<evidence type="ECO:0000313" key="2">
    <source>
        <dbReference type="EMBL" id="SDS76026.1"/>
    </source>
</evidence>
<accession>A0A1H1UVA3</accession>
<dbReference type="STRING" id="630515.SAMN04489812_2934"/>
<evidence type="ECO:0000313" key="3">
    <source>
        <dbReference type="Proteomes" id="UP000199103"/>
    </source>
</evidence>
<proteinExistence type="predicted"/>
<dbReference type="AlphaFoldDB" id="A0A1H1UVA3"/>
<protein>
    <submittedName>
        <fullName evidence="2">Peptidase inhibitor family I36</fullName>
    </submittedName>
</protein>
<gene>
    <name evidence="2" type="ORF">SAMN04489812_2934</name>
</gene>
<evidence type="ECO:0000256" key="1">
    <source>
        <dbReference type="SAM" id="SignalP"/>
    </source>
</evidence>
<dbReference type="Pfam" id="PF03995">
    <property type="entry name" value="Inhibitor_I36"/>
    <property type="match status" value="1"/>
</dbReference>
<dbReference type="OrthoDB" id="3541237at2"/>
<feature type="signal peptide" evidence="1">
    <location>
        <begin position="1"/>
        <end position="27"/>
    </location>
</feature>
<name>A0A1H1UVA3_9ACTN</name>
<keyword evidence="3" id="KW-1185">Reference proteome</keyword>
<organism evidence="2 3">
    <name type="scientific">Microlunatus soli</name>
    <dbReference type="NCBI Taxonomy" id="630515"/>
    <lineage>
        <taxon>Bacteria</taxon>
        <taxon>Bacillati</taxon>
        <taxon>Actinomycetota</taxon>
        <taxon>Actinomycetes</taxon>
        <taxon>Propionibacteriales</taxon>
        <taxon>Propionibacteriaceae</taxon>
        <taxon>Microlunatus</taxon>
    </lineage>
</organism>
<dbReference type="RefSeq" id="WP_157683470.1">
    <property type="nucleotide sequence ID" value="NZ_LT629772.1"/>
</dbReference>
<dbReference type="EMBL" id="LT629772">
    <property type="protein sequence ID" value="SDS76026.1"/>
    <property type="molecule type" value="Genomic_DNA"/>
</dbReference>
<sequence>MKFRFSAITVLAAAVLALVGMGSTASAVPRDHADPTSYAAQARSLGLTTGQADQLQARVDREARQTGGRQVAVNEVQYDGGATVLTLPGQKYARSLGSVTPASGTLHRCPPGYFCIYTAVNYQGNMHMLYHCNTYYLTPYVWASYLNNQTAGVKARYYAGHTFYGFSRAAVSSEPAAPEGDTVTSIMPCYRR</sequence>
<dbReference type="Proteomes" id="UP000199103">
    <property type="component" value="Chromosome I"/>
</dbReference>
<feature type="chain" id="PRO_5009262648" evidence="1">
    <location>
        <begin position="28"/>
        <end position="192"/>
    </location>
</feature>
<reference evidence="2 3" key="1">
    <citation type="submission" date="2016-10" db="EMBL/GenBank/DDBJ databases">
        <authorList>
            <person name="de Groot N.N."/>
        </authorList>
    </citation>
    <scope>NUCLEOTIDE SEQUENCE [LARGE SCALE GENOMIC DNA]</scope>
    <source>
        <strain evidence="2 3">DSM 21800</strain>
    </source>
</reference>